<name>A0A4Y2A6C0_ARAVE</name>
<dbReference type="Proteomes" id="UP000499080">
    <property type="component" value="Unassembled WGS sequence"/>
</dbReference>
<accession>A0A4Y2A6C0</accession>
<keyword evidence="2" id="KW-1185">Reference proteome</keyword>
<gene>
    <name evidence="1" type="ORF">AVEN_194549_1</name>
</gene>
<dbReference type="EMBL" id="BGPR01000007">
    <property type="protein sequence ID" value="GBL75342.1"/>
    <property type="molecule type" value="Genomic_DNA"/>
</dbReference>
<evidence type="ECO:0000313" key="2">
    <source>
        <dbReference type="Proteomes" id="UP000499080"/>
    </source>
</evidence>
<protein>
    <submittedName>
        <fullName evidence="1">Uncharacterized protein</fullName>
    </submittedName>
</protein>
<reference evidence="1 2" key="1">
    <citation type="journal article" date="2019" name="Sci. Rep.">
        <title>Orb-weaving spider Araneus ventricosus genome elucidates the spidroin gene catalogue.</title>
        <authorList>
            <person name="Kono N."/>
            <person name="Nakamura H."/>
            <person name="Ohtoshi R."/>
            <person name="Moran D.A.P."/>
            <person name="Shinohara A."/>
            <person name="Yoshida Y."/>
            <person name="Fujiwara M."/>
            <person name="Mori M."/>
            <person name="Tomita M."/>
            <person name="Arakawa K."/>
        </authorList>
    </citation>
    <scope>NUCLEOTIDE SEQUENCE [LARGE SCALE GENOMIC DNA]</scope>
</reference>
<sequence length="101" mass="11222">MVVHKGSKSTLVHSHCLSRISGRSAYSFSAQLHSKPALGAPPRSVNHTRRHDVYARLQPSITTTRPNRKQLSLLYPSHQHAFSSFSLAAHFLSQSQDFSLA</sequence>
<evidence type="ECO:0000313" key="1">
    <source>
        <dbReference type="EMBL" id="GBL75342.1"/>
    </source>
</evidence>
<organism evidence="1 2">
    <name type="scientific">Araneus ventricosus</name>
    <name type="common">Orbweaver spider</name>
    <name type="synonym">Epeira ventricosa</name>
    <dbReference type="NCBI Taxonomy" id="182803"/>
    <lineage>
        <taxon>Eukaryota</taxon>
        <taxon>Metazoa</taxon>
        <taxon>Ecdysozoa</taxon>
        <taxon>Arthropoda</taxon>
        <taxon>Chelicerata</taxon>
        <taxon>Arachnida</taxon>
        <taxon>Araneae</taxon>
        <taxon>Araneomorphae</taxon>
        <taxon>Entelegynae</taxon>
        <taxon>Araneoidea</taxon>
        <taxon>Araneidae</taxon>
        <taxon>Araneus</taxon>
    </lineage>
</organism>
<dbReference type="AlphaFoldDB" id="A0A4Y2A6C0"/>
<proteinExistence type="predicted"/>
<comment type="caution">
    <text evidence="1">The sequence shown here is derived from an EMBL/GenBank/DDBJ whole genome shotgun (WGS) entry which is preliminary data.</text>
</comment>